<evidence type="ECO:0000313" key="9">
    <source>
        <dbReference type="EMBL" id="CAI6337075.1"/>
    </source>
</evidence>
<reference evidence="9" key="1">
    <citation type="submission" date="2023-01" db="EMBL/GenBank/DDBJ databases">
        <authorList>
            <person name="Van Ghelder C."/>
            <person name="Rancurel C."/>
        </authorList>
    </citation>
    <scope>NUCLEOTIDE SEQUENCE</scope>
    <source>
        <strain evidence="9">CNCM I-4278</strain>
    </source>
</reference>
<dbReference type="FunFam" id="3.30.40.10:FF:000673">
    <property type="entry name" value="RING finger domain protein, putative"/>
    <property type="match status" value="1"/>
</dbReference>
<dbReference type="InterPro" id="IPR017907">
    <property type="entry name" value="Znf_RING_CS"/>
</dbReference>
<keyword evidence="3" id="KW-0862">Zinc</keyword>
<comment type="caution">
    <text evidence="9">The sequence shown here is derived from an EMBL/GenBank/DDBJ whole genome shotgun (WGS) entry which is preliminary data.</text>
</comment>
<feature type="region of interest" description="Disordered" evidence="7">
    <location>
        <begin position="313"/>
        <end position="335"/>
    </location>
</feature>
<organism evidence="9 10">
    <name type="scientific">Periconia digitata</name>
    <dbReference type="NCBI Taxonomy" id="1303443"/>
    <lineage>
        <taxon>Eukaryota</taxon>
        <taxon>Fungi</taxon>
        <taxon>Dikarya</taxon>
        <taxon>Ascomycota</taxon>
        <taxon>Pezizomycotina</taxon>
        <taxon>Dothideomycetes</taxon>
        <taxon>Pleosporomycetidae</taxon>
        <taxon>Pleosporales</taxon>
        <taxon>Massarineae</taxon>
        <taxon>Periconiaceae</taxon>
        <taxon>Periconia</taxon>
    </lineage>
</organism>
<keyword evidence="6" id="KW-0175">Coiled coil</keyword>
<dbReference type="Proteomes" id="UP001152607">
    <property type="component" value="Unassembled WGS sequence"/>
</dbReference>
<keyword evidence="10" id="KW-1185">Reference proteome</keyword>
<feature type="domain" description="RING-type" evidence="8">
    <location>
        <begin position="248"/>
        <end position="306"/>
    </location>
</feature>
<evidence type="ECO:0000256" key="7">
    <source>
        <dbReference type="SAM" id="MobiDB-lite"/>
    </source>
</evidence>
<dbReference type="Pfam" id="PF13445">
    <property type="entry name" value="zf-RING_UBOX"/>
    <property type="match status" value="1"/>
</dbReference>
<dbReference type="InterPro" id="IPR001841">
    <property type="entry name" value="Znf_RING"/>
</dbReference>
<dbReference type="PANTHER" id="PTHR13063">
    <property type="entry name" value="ENOS INTERACTING PROTEIN"/>
    <property type="match status" value="1"/>
</dbReference>
<dbReference type="InterPro" id="IPR013083">
    <property type="entry name" value="Znf_RING/FYVE/PHD"/>
</dbReference>
<dbReference type="PANTHER" id="PTHR13063:SF10">
    <property type="entry name" value="NITRIC OXIDE SYNTHASE-INTERACTING PROTEIN"/>
    <property type="match status" value="1"/>
</dbReference>
<dbReference type="OrthoDB" id="116827at2759"/>
<accession>A0A9W4UJG4</accession>
<evidence type="ECO:0000256" key="6">
    <source>
        <dbReference type="SAM" id="Coils"/>
    </source>
</evidence>
<evidence type="ECO:0000259" key="8">
    <source>
        <dbReference type="PROSITE" id="PS50089"/>
    </source>
</evidence>
<evidence type="ECO:0000256" key="3">
    <source>
        <dbReference type="ARBA" id="ARBA00022833"/>
    </source>
</evidence>
<dbReference type="InterPro" id="IPR027370">
    <property type="entry name" value="Znf-RING_euk"/>
</dbReference>
<evidence type="ECO:0000256" key="5">
    <source>
        <dbReference type="PROSITE-ProRule" id="PRU00175"/>
    </source>
</evidence>
<comment type="subcellular location">
    <subcellularLocation>
        <location evidence="4">Nucleus</location>
    </subcellularLocation>
</comment>
<evidence type="ECO:0000313" key="10">
    <source>
        <dbReference type="Proteomes" id="UP001152607"/>
    </source>
</evidence>
<dbReference type="GO" id="GO:0005634">
    <property type="term" value="C:nucleus"/>
    <property type="evidence" value="ECO:0007669"/>
    <property type="project" value="UniProtKB-SubCell"/>
</dbReference>
<proteinExistence type="inferred from homology"/>
<comment type="similarity">
    <text evidence="4">Belongs to the NOSIP family.</text>
</comment>
<dbReference type="GO" id="GO:0061630">
    <property type="term" value="F:ubiquitin protein ligase activity"/>
    <property type="evidence" value="ECO:0007669"/>
    <property type="project" value="InterPro"/>
</dbReference>
<dbReference type="PIRSF" id="PIRSF023577">
    <property type="entry name" value="ENOS_interacting"/>
    <property type="match status" value="1"/>
</dbReference>
<protein>
    <recommendedName>
        <fullName evidence="8">RING-type domain-containing protein</fullName>
    </recommendedName>
</protein>
<dbReference type="PROSITE" id="PS50089">
    <property type="entry name" value="ZF_RING_2"/>
    <property type="match status" value="1"/>
</dbReference>
<name>A0A9W4UJG4_9PLEO</name>
<feature type="coiled-coil region" evidence="6">
    <location>
        <begin position="66"/>
        <end position="105"/>
    </location>
</feature>
<feature type="compositionally biased region" description="Basic and acidic residues" evidence="7">
    <location>
        <begin position="193"/>
        <end position="205"/>
    </location>
</feature>
<dbReference type="EMBL" id="CAOQHR010000007">
    <property type="protein sequence ID" value="CAI6337075.1"/>
    <property type="molecule type" value="Genomic_DNA"/>
</dbReference>
<keyword evidence="4" id="KW-0539">Nucleus</keyword>
<dbReference type="AlphaFoldDB" id="A0A9W4UJG4"/>
<evidence type="ECO:0000256" key="1">
    <source>
        <dbReference type="ARBA" id="ARBA00022723"/>
    </source>
</evidence>
<evidence type="ECO:0000256" key="2">
    <source>
        <dbReference type="ARBA" id="ARBA00022771"/>
    </source>
</evidence>
<sequence>MPPPKTIFTSHERNNLKTSWGSQSSRLTRDSFLPFGSCQLCLEIAVDPVCCPSGDMFCRECAMSNLLAQRKEIKRLEKVAARRQEDEEEQRARDEEETRQRAVAEFEAVQMGLEVKIGSGGKVIGREKGKVIVEQDTASDAPSSRGQKRKFEIDEDELKRVASEERSRAKLALEAEKEASKPHLPSFWVPGKTPDKNYAREDTSKRHPTCPSSSADNPHLLSLKTLVTVSFNTDKSASSKSDKSSATCPSCNKTLTNATKAMLAIPCGHVMCKPCVDRFMRPELRHHRDAHDDGPEPESIHCYVCDADLTSGVGKKDKDGKKSKKDKDKGVKPGLVEIRSEGTGFASGGKAMVKRQGVAFQV</sequence>
<keyword evidence="1" id="KW-0479">Metal-binding</keyword>
<feature type="region of interest" description="Disordered" evidence="7">
    <location>
        <begin position="173"/>
        <end position="218"/>
    </location>
</feature>
<dbReference type="GO" id="GO:0008270">
    <property type="term" value="F:zinc ion binding"/>
    <property type="evidence" value="ECO:0007669"/>
    <property type="project" value="UniProtKB-KW"/>
</dbReference>
<dbReference type="PROSITE" id="PS00518">
    <property type="entry name" value="ZF_RING_1"/>
    <property type="match status" value="1"/>
</dbReference>
<dbReference type="SUPFAM" id="SSF57850">
    <property type="entry name" value="RING/U-box"/>
    <property type="match status" value="2"/>
</dbReference>
<evidence type="ECO:0000256" key="4">
    <source>
        <dbReference type="PIRNR" id="PIRNR023577"/>
    </source>
</evidence>
<dbReference type="InterPro" id="IPR016818">
    <property type="entry name" value="NOSIP"/>
</dbReference>
<feature type="compositionally biased region" description="Basic and acidic residues" evidence="7">
    <location>
        <begin position="314"/>
        <end position="331"/>
    </location>
</feature>
<gene>
    <name evidence="9" type="ORF">PDIGIT_LOCUS10183</name>
</gene>
<keyword evidence="2 5" id="KW-0863">Zinc-finger</keyword>
<dbReference type="Gene3D" id="3.30.40.10">
    <property type="entry name" value="Zinc/RING finger domain, C3HC4 (zinc finger)"/>
    <property type="match status" value="2"/>
</dbReference>